<dbReference type="AlphaFoldDB" id="A0A6C0C5E4"/>
<protein>
    <recommendedName>
        <fullName evidence="2">SAM-dependent methyltransferase</fullName>
    </recommendedName>
</protein>
<name>A0A6C0C5E4_9ZZZZ</name>
<accession>A0A6C0C5E4</accession>
<sequence length="282" mass="32948">MQDTGLNRNTKDQYFTKKEVVDTCLQHWYEKITPKQDELIIEPSAGNGAFSNKIMDTHISFQAFDIDPKSKKITKIDFLQLDIDIFPHKKIHFIGNPPFGRQSSIAKKFIKHICKSTKTETLSFILPKSFKKESMQKAFPLQFHLISQIDIPNDSFLINGENYNVPCVFQIWKRQDIDRKISPILKPKGYIFVKDKMHATFALRRVGVYAGKIIDMLQDGIDFENLSDQSHYYIQITEKISFKERDLLKEKYYDTITWNHNNTVGPKSIGKQEFIKQLNTLF</sequence>
<dbReference type="InterPro" id="IPR029063">
    <property type="entry name" value="SAM-dependent_MTases_sf"/>
</dbReference>
<proteinExistence type="predicted"/>
<evidence type="ECO:0008006" key="2">
    <source>
        <dbReference type="Google" id="ProtNLM"/>
    </source>
</evidence>
<evidence type="ECO:0000313" key="1">
    <source>
        <dbReference type="EMBL" id="QHS98753.1"/>
    </source>
</evidence>
<dbReference type="EMBL" id="MN739322">
    <property type="protein sequence ID" value="QHS98753.1"/>
    <property type="molecule type" value="Genomic_DNA"/>
</dbReference>
<reference evidence="1" key="1">
    <citation type="journal article" date="2020" name="Nature">
        <title>Giant virus diversity and host interactions through global metagenomics.</title>
        <authorList>
            <person name="Schulz F."/>
            <person name="Roux S."/>
            <person name="Paez-Espino D."/>
            <person name="Jungbluth S."/>
            <person name="Walsh D.A."/>
            <person name="Denef V.J."/>
            <person name="McMahon K.D."/>
            <person name="Konstantinidis K.T."/>
            <person name="Eloe-Fadrosh E.A."/>
            <person name="Kyrpides N.C."/>
            <person name="Woyke T."/>
        </authorList>
    </citation>
    <scope>NUCLEOTIDE SEQUENCE</scope>
    <source>
        <strain evidence="1">GVMAG-M-3300020185-18</strain>
    </source>
</reference>
<organism evidence="1">
    <name type="scientific">viral metagenome</name>
    <dbReference type="NCBI Taxonomy" id="1070528"/>
    <lineage>
        <taxon>unclassified sequences</taxon>
        <taxon>metagenomes</taxon>
        <taxon>organismal metagenomes</taxon>
    </lineage>
</organism>
<dbReference type="SUPFAM" id="SSF53335">
    <property type="entry name" value="S-adenosyl-L-methionine-dependent methyltransferases"/>
    <property type="match status" value="1"/>
</dbReference>
<dbReference type="Gene3D" id="3.40.50.150">
    <property type="entry name" value="Vaccinia Virus protein VP39"/>
    <property type="match status" value="1"/>
</dbReference>